<dbReference type="SUPFAM" id="SSF48726">
    <property type="entry name" value="Immunoglobulin"/>
    <property type="match status" value="2"/>
</dbReference>
<dbReference type="Gene3D" id="2.60.40.10">
    <property type="entry name" value="Immunoglobulins"/>
    <property type="match status" value="2"/>
</dbReference>
<feature type="domain" description="Ig-like" evidence="2">
    <location>
        <begin position="153"/>
        <end position="245"/>
    </location>
</feature>
<dbReference type="SMART" id="SM00408">
    <property type="entry name" value="IGc2"/>
    <property type="match status" value="2"/>
</dbReference>
<proteinExistence type="predicted"/>
<evidence type="ECO:0000313" key="3">
    <source>
        <dbReference type="EMBL" id="CAG6683803.1"/>
    </source>
</evidence>
<accession>A0A8D8X4N6</accession>
<dbReference type="InterPro" id="IPR003598">
    <property type="entry name" value="Ig_sub2"/>
</dbReference>
<dbReference type="InterPro" id="IPR037448">
    <property type="entry name" value="Zig-8"/>
</dbReference>
<dbReference type="InterPro" id="IPR013783">
    <property type="entry name" value="Ig-like_fold"/>
</dbReference>
<dbReference type="InterPro" id="IPR036179">
    <property type="entry name" value="Ig-like_dom_sf"/>
</dbReference>
<feature type="signal peptide" evidence="1">
    <location>
        <begin position="1"/>
        <end position="25"/>
    </location>
</feature>
<dbReference type="PROSITE" id="PS50835">
    <property type="entry name" value="IG_LIKE"/>
    <property type="match status" value="2"/>
</dbReference>
<evidence type="ECO:0000256" key="1">
    <source>
        <dbReference type="SAM" id="SignalP"/>
    </source>
</evidence>
<dbReference type="FunFam" id="2.60.40.10:FF:000533">
    <property type="entry name" value="Uncharacterized protein, isoform A"/>
    <property type="match status" value="1"/>
</dbReference>
<dbReference type="InterPro" id="IPR013106">
    <property type="entry name" value="Ig_V-set"/>
</dbReference>
<sequence length="290" mass="32214">MGVGFYLHVAVLLVTTLHTIQSVHGTQQSDQSSPNVASGNNLESTPSKYTYLDHLAIKNVTALLGKTTYLVCKVRNLGNNTVSFMRHEKAILLTNGRFVYSNDQRYRIINNPPSDDWTLQIKYPQLKDSGVYDCQVSTNPFQIQTIYLTVVEPVTEIIGGPEILVEHGSTINLTCVIRYCPEPPAYIMWSHDQAIISYDSERGGVNVMTEAGETTVSSLFIQKATEDDMGVYQCSPANAKSKRVVVNVIHGDHPAAVQGAISIHRSSSIHTQIRMIFSILIAVYLPRVMW</sequence>
<feature type="domain" description="Ig-like" evidence="2">
    <location>
        <begin position="46"/>
        <end position="144"/>
    </location>
</feature>
<dbReference type="PANTHER" id="PTHR23279">
    <property type="entry name" value="DEFECTIVE PROBOSCIS EXTENSION RESPONSE DPR -RELATED"/>
    <property type="match status" value="1"/>
</dbReference>
<dbReference type="AlphaFoldDB" id="A0A8D8X4N6"/>
<dbReference type="GO" id="GO:0050808">
    <property type="term" value="P:synapse organization"/>
    <property type="evidence" value="ECO:0007669"/>
    <property type="project" value="TreeGrafter"/>
</dbReference>
<dbReference type="PANTHER" id="PTHR23279:SF36">
    <property type="entry name" value="DEFECTIVE PROBOSCIS EXTENSION RESPONSE 9, ISOFORM A"/>
    <property type="match status" value="1"/>
</dbReference>
<dbReference type="InterPro" id="IPR003599">
    <property type="entry name" value="Ig_sub"/>
</dbReference>
<keyword evidence="1" id="KW-0732">Signal</keyword>
<dbReference type="InterPro" id="IPR007110">
    <property type="entry name" value="Ig-like_dom"/>
</dbReference>
<feature type="chain" id="PRO_5034888573" evidence="1">
    <location>
        <begin position="26"/>
        <end position="290"/>
    </location>
</feature>
<dbReference type="Pfam" id="PF07686">
    <property type="entry name" value="V-set"/>
    <property type="match status" value="1"/>
</dbReference>
<name>A0A8D8X4N6_9HEMI</name>
<dbReference type="SMART" id="SM00409">
    <property type="entry name" value="IG"/>
    <property type="match status" value="2"/>
</dbReference>
<dbReference type="GO" id="GO:0032589">
    <property type="term" value="C:neuron projection membrane"/>
    <property type="evidence" value="ECO:0007669"/>
    <property type="project" value="TreeGrafter"/>
</dbReference>
<evidence type="ECO:0000259" key="2">
    <source>
        <dbReference type="PROSITE" id="PS50835"/>
    </source>
</evidence>
<organism evidence="3">
    <name type="scientific">Cacopsylla melanoneura</name>
    <dbReference type="NCBI Taxonomy" id="428564"/>
    <lineage>
        <taxon>Eukaryota</taxon>
        <taxon>Metazoa</taxon>
        <taxon>Ecdysozoa</taxon>
        <taxon>Arthropoda</taxon>
        <taxon>Hexapoda</taxon>
        <taxon>Insecta</taxon>
        <taxon>Pterygota</taxon>
        <taxon>Neoptera</taxon>
        <taxon>Paraneoptera</taxon>
        <taxon>Hemiptera</taxon>
        <taxon>Sternorrhyncha</taxon>
        <taxon>Psylloidea</taxon>
        <taxon>Psyllidae</taxon>
        <taxon>Psyllinae</taxon>
        <taxon>Cacopsylla</taxon>
    </lineage>
</organism>
<dbReference type="EMBL" id="HBUF01264650">
    <property type="protein sequence ID" value="CAG6683803.1"/>
    <property type="molecule type" value="Transcribed_RNA"/>
</dbReference>
<reference evidence="3" key="1">
    <citation type="submission" date="2021-05" db="EMBL/GenBank/DDBJ databases">
        <authorList>
            <person name="Alioto T."/>
            <person name="Alioto T."/>
            <person name="Gomez Garrido J."/>
        </authorList>
    </citation>
    <scope>NUCLEOTIDE SEQUENCE</scope>
</reference>
<dbReference type="Pfam" id="PF13927">
    <property type="entry name" value="Ig_3"/>
    <property type="match status" value="1"/>
</dbReference>
<protein>
    <submittedName>
        <fullName evidence="3">Kin of IRRE-like protein 1</fullName>
    </submittedName>
</protein>